<dbReference type="Pfam" id="PF01593">
    <property type="entry name" value="Amino_oxidase"/>
    <property type="match status" value="1"/>
</dbReference>
<comment type="caution">
    <text evidence="3">The sequence shown here is derived from an EMBL/GenBank/DDBJ whole genome shotgun (WGS) entry which is preliminary data.</text>
</comment>
<dbReference type="Proteomes" id="UP001237595">
    <property type="component" value="Unassembled WGS sequence"/>
</dbReference>
<name>A0ABT6PJV2_9PSEU</name>
<evidence type="ECO:0000256" key="1">
    <source>
        <dbReference type="SAM" id="MobiDB-lite"/>
    </source>
</evidence>
<dbReference type="PANTHER" id="PTHR42923">
    <property type="entry name" value="PROTOPORPHYRINOGEN OXIDASE"/>
    <property type="match status" value="1"/>
</dbReference>
<dbReference type="InterPro" id="IPR036188">
    <property type="entry name" value="FAD/NAD-bd_sf"/>
</dbReference>
<sequence>MDAEIGSDRRIVRHRAHRPRAQQPSAACEGRRVIVVGGGIAGLSAATGLAERGVEVQLIEREPHLGGRVGGWTEQLGGEEIAMSRGFHAFFRQYYNLRRLLQRADPGLEKLTALDDYPLIDSSGRLDSFRGLPRHPPWNAVAFALRSPTFRARDLLRLDPRAAAPLGDVSVPGIYHSLDHVDAESFLRSINFPPAARHLAFEVFSRSFFAPPSQMSAAELAAMFHIYFLGSSEGILFDVPDAGFDRSLWTPLQKYLTARGADFRMGTAVQRIDRVGGDRAFRVHDDAGRTEEADGVVLAADVPGLRAVVDASPELHAPRWTESVRSLRAAPPFFVQRLWLDRPVAPHRAAFLGTAGRAPLDNISVLDRYDRDAQDWSARHGGSIVELHAYALPEDHRTDRLRQELLSRLHEIYPETAQAGLIAERFLVREDCPLFGLGDFARRPGVDTPHPGLVLAGDGIRIDLPVALMERAATTGWQAANRLLGGWGLPGHDLFSVPTAGRSAALRWLSARAKEGTR</sequence>
<dbReference type="InterPro" id="IPR050464">
    <property type="entry name" value="Zeta_carotene_desat/Oxidored"/>
</dbReference>
<gene>
    <name evidence="3" type="ORF">QFW96_06445</name>
</gene>
<dbReference type="EMBL" id="JASAOF010000002">
    <property type="protein sequence ID" value="MDI2028239.1"/>
    <property type="molecule type" value="Genomic_DNA"/>
</dbReference>
<evidence type="ECO:0000259" key="2">
    <source>
        <dbReference type="Pfam" id="PF01593"/>
    </source>
</evidence>
<dbReference type="InterPro" id="IPR002937">
    <property type="entry name" value="Amino_oxidase"/>
</dbReference>
<proteinExistence type="predicted"/>
<dbReference type="SUPFAM" id="SSF51905">
    <property type="entry name" value="FAD/NAD(P)-binding domain"/>
    <property type="match status" value="1"/>
</dbReference>
<reference evidence="3 4" key="1">
    <citation type="submission" date="2023-04" db="EMBL/GenBank/DDBJ databases">
        <title>Draft genome sequence of Saccharopolyspora sp. TS4A08 isolated from sweet potato rhizospheric soil.</title>
        <authorList>
            <person name="Suksaard P."/>
            <person name="Duangmal K."/>
        </authorList>
    </citation>
    <scope>NUCLEOTIDE SEQUENCE [LARGE SCALE GENOMIC DNA]</scope>
    <source>
        <strain evidence="3 4">TS4A08</strain>
    </source>
</reference>
<dbReference type="PANTHER" id="PTHR42923:SF43">
    <property type="entry name" value="AMINE OXIDASE"/>
    <property type="match status" value="1"/>
</dbReference>
<feature type="compositionally biased region" description="Basic and acidic residues" evidence="1">
    <location>
        <begin position="1"/>
        <end position="10"/>
    </location>
</feature>
<evidence type="ECO:0000313" key="3">
    <source>
        <dbReference type="EMBL" id="MDI2028239.1"/>
    </source>
</evidence>
<feature type="domain" description="Amine oxidase" evidence="2">
    <location>
        <begin position="40"/>
        <end position="484"/>
    </location>
</feature>
<evidence type="ECO:0000313" key="4">
    <source>
        <dbReference type="Proteomes" id="UP001237595"/>
    </source>
</evidence>
<keyword evidence="4" id="KW-1185">Reference proteome</keyword>
<accession>A0ABT6PJV2</accession>
<feature type="compositionally biased region" description="Basic residues" evidence="1">
    <location>
        <begin position="11"/>
        <end position="20"/>
    </location>
</feature>
<dbReference type="Gene3D" id="3.50.50.60">
    <property type="entry name" value="FAD/NAD(P)-binding domain"/>
    <property type="match status" value="1"/>
</dbReference>
<feature type="region of interest" description="Disordered" evidence="1">
    <location>
        <begin position="1"/>
        <end position="24"/>
    </location>
</feature>
<dbReference type="RefSeq" id="WP_281454604.1">
    <property type="nucleotide sequence ID" value="NZ_JASAOF010000002.1"/>
</dbReference>
<protein>
    <submittedName>
        <fullName evidence="3">FAD-dependent oxidoreductase</fullName>
    </submittedName>
</protein>
<organism evidence="3 4">
    <name type="scientific">Saccharopolyspora ipomoeae</name>
    <dbReference type="NCBI Taxonomy" id="3042027"/>
    <lineage>
        <taxon>Bacteria</taxon>
        <taxon>Bacillati</taxon>
        <taxon>Actinomycetota</taxon>
        <taxon>Actinomycetes</taxon>
        <taxon>Pseudonocardiales</taxon>
        <taxon>Pseudonocardiaceae</taxon>
        <taxon>Saccharopolyspora</taxon>
    </lineage>
</organism>